<evidence type="ECO:0000313" key="1">
    <source>
        <dbReference type="EMBL" id="KKM85915.1"/>
    </source>
</evidence>
<dbReference type="Pfam" id="PF13479">
    <property type="entry name" value="AAA_24"/>
    <property type="match status" value="1"/>
</dbReference>
<reference evidence="1" key="1">
    <citation type="journal article" date="2015" name="Nature">
        <title>Complex archaea that bridge the gap between prokaryotes and eukaryotes.</title>
        <authorList>
            <person name="Spang A."/>
            <person name="Saw J.H."/>
            <person name="Jorgensen S.L."/>
            <person name="Zaremba-Niedzwiedzka K."/>
            <person name="Martijn J."/>
            <person name="Lind A.E."/>
            <person name="van Eijk R."/>
            <person name="Schleper C."/>
            <person name="Guy L."/>
            <person name="Ettema T.J."/>
        </authorList>
    </citation>
    <scope>NUCLEOTIDE SEQUENCE</scope>
</reference>
<sequence>MILSIEGEEATGKTSLALTAPLKVVSFQFDMGAERAVLGARYEEYFKDLSINTVAYEDGGSDVPIIGVADITIFECPQPIQIDDIEVHGMVKLWNYFLVRLGQALREPEVRTIVVDTMTMARRIKIEAYLESLQEKARKSGSKMRERLLEIEYGAPNGAIRDIYTTCAAIKMNLVATHHLQDEYQDGMKGNEVVSSKTGKRILEGLNQTYRFVDVAIRMVKTGSDLTAKFTKCGYNLSLESIPVKDPTWDRLMSTIEGSLGDRLVLPKRVKV</sequence>
<dbReference type="AlphaFoldDB" id="A0A0F9NAX8"/>
<evidence type="ECO:0008006" key="2">
    <source>
        <dbReference type="Google" id="ProtNLM"/>
    </source>
</evidence>
<gene>
    <name evidence="1" type="ORF">LCGC14_1284240</name>
</gene>
<protein>
    <recommendedName>
        <fullName evidence="2">KaiC-like domain-containing protein</fullName>
    </recommendedName>
</protein>
<proteinExistence type="predicted"/>
<dbReference type="EMBL" id="LAZR01007336">
    <property type="protein sequence ID" value="KKM85915.1"/>
    <property type="molecule type" value="Genomic_DNA"/>
</dbReference>
<name>A0A0F9NAX8_9ZZZZ</name>
<comment type="caution">
    <text evidence="1">The sequence shown here is derived from an EMBL/GenBank/DDBJ whole genome shotgun (WGS) entry which is preliminary data.</text>
</comment>
<organism evidence="1">
    <name type="scientific">marine sediment metagenome</name>
    <dbReference type="NCBI Taxonomy" id="412755"/>
    <lineage>
        <taxon>unclassified sequences</taxon>
        <taxon>metagenomes</taxon>
        <taxon>ecological metagenomes</taxon>
    </lineage>
</organism>
<accession>A0A0F9NAX8</accession>